<evidence type="ECO:0000256" key="1">
    <source>
        <dbReference type="ARBA" id="ARBA00023015"/>
    </source>
</evidence>
<dbReference type="InterPro" id="IPR006680">
    <property type="entry name" value="Amidohydro-rel"/>
</dbReference>
<dbReference type="InterPro" id="IPR036388">
    <property type="entry name" value="WH-like_DNA-bd_sf"/>
</dbReference>
<dbReference type="GO" id="GO:0003677">
    <property type="term" value="F:DNA binding"/>
    <property type="evidence" value="ECO:0007669"/>
    <property type="project" value="UniProtKB-KW"/>
</dbReference>
<dbReference type="AlphaFoldDB" id="A0A1I2BUU4"/>
<evidence type="ECO:0000259" key="4">
    <source>
        <dbReference type="PROSITE" id="PS50949"/>
    </source>
</evidence>
<dbReference type="SUPFAM" id="SSF51556">
    <property type="entry name" value="Metallo-dependent hydrolases"/>
    <property type="match status" value="1"/>
</dbReference>
<dbReference type="PANTHER" id="PTHR35563">
    <property type="entry name" value="BARREL METAL-DEPENDENT HYDROLASE, PUTATIVE (AFU_ORTHOLOGUE AFUA_1G16240)-RELATED"/>
    <property type="match status" value="1"/>
</dbReference>
<name>A0A1I2BUU4_9RHOB</name>
<dbReference type="SUPFAM" id="SSF46785">
    <property type="entry name" value="Winged helix' DNA-binding domain"/>
    <property type="match status" value="1"/>
</dbReference>
<dbReference type="RefSeq" id="WP_218152930.1">
    <property type="nucleotide sequence ID" value="NZ_FOMW01000008.1"/>
</dbReference>
<dbReference type="Gene3D" id="1.10.10.10">
    <property type="entry name" value="Winged helix-like DNA-binding domain superfamily/Winged helix DNA-binding domain"/>
    <property type="match status" value="1"/>
</dbReference>
<dbReference type="InterPro" id="IPR036390">
    <property type="entry name" value="WH_DNA-bd_sf"/>
</dbReference>
<dbReference type="InterPro" id="IPR032466">
    <property type="entry name" value="Metal_Hydrolase"/>
</dbReference>
<dbReference type="EMBL" id="FOMW01000008">
    <property type="protein sequence ID" value="SFE59872.1"/>
    <property type="molecule type" value="Genomic_DNA"/>
</dbReference>
<dbReference type="GO" id="GO:0016787">
    <property type="term" value="F:hydrolase activity"/>
    <property type="evidence" value="ECO:0007669"/>
    <property type="project" value="UniProtKB-KW"/>
</dbReference>
<dbReference type="Proteomes" id="UP000198977">
    <property type="component" value="Unassembled WGS sequence"/>
</dbReference>
<gene>
    <name evidence="5" type="ORF">SAMN04488523_108215</name>
</gene>
<evidence type="ECO:0000256" key="2">
    <source>
        <dbReference type="ARBA" id="ARBA00023125"/>
    </source>
</evidence>
<evidence type="ECO:0000256" key="3">
    <source>
        <dbReference type="ARBA" id="ARBA00023163"/>
    </source>
</evidence>
<protein>
    <submittedName>
        <fullName evidence="5">Predicted metal-dependent hydrolase, TIM-barrel fold</fullName>
    </submittedName>
</protein>
<keyword evidence="6" id="KW-1185">Reference proteome</keyword>
<dbReference type="Gene3D" id="1.20.120.530">
    <property type="entry name" value="GntR ligand-binding domain-like"/>
    <property type="match status" value="1"/>
</dbReference>
<keyword evidence="3" id="KW-0804">Transcription</keyword>
<evidence type="ECO:0000313" key="6">
    <source>
        <dbReference type="Proteomes" id="UP000198977"/>
    </source>
</evidence>
<dbReference type="InterPro" id="IPR011711">
    <property type="entry name" value="GntR_C"/>
</dbReference>
<dbReference type="SUPFAM" id="SSF48008">
    <property type="entry name" value="GntR ligand-binding domain-like"/>
    <property type="match status" value="1"/>
</dbReference>
<keyword evidence="1" id="KW-0805">Transcription regulation</keyword>
<dbReference type="Pfam" id="PF07729">
    <property type="entry name" value="FCD"/>
    <property type="match status" value="1"/>
</dbReference>
<dbReference type="InterPro" id="IPR052358">
    <property type="entry name" value="Aro_Compnd_Degr_Hydrolases"/>
</dbReference>
<dbReference type="PRINTS" id="PR00035">
    <property type="entry name" value="HTHGNTR"/>
</dbReference>
<dbReference type="InterPro" id="IPR008920">
    <property type="entry name" value="TF_FadR/GntR_C"/>
</dbReference>
<dbReference type="PROSITE" id="PS50949">
    <property type="entry name" value="HTH_GNTR"/>
    <property type="match status" value="1"/>
</dbReference>
<reference evidence="6" key="1">
    <citation type="submission" date="2016-10" db="EMBL/GenBank/DDBJ databases">
        <authorList>
            <person name="Varghese N."/>
            <person name="Submissions S."/>
        </authorList>
    </citation>
    <scope>NUCLEOTIDE SEQUENCE [LARGE SCALE GENOMIC DNA]</scope>
    <source>
        <strain evidence="6">DSM 11443</strain>
    </source>
</reference>
<dbReference type="Pfam" id="PF00392">
    <property type="entry name" value="GntR"/>
    <property type="match status" value="1"/>
</dbReference>
<dbReference type="PANTHER" id="PTHR35563:SF2">
    <property type="entry name" value="BARREL METAL-DEPENDENT HYDROLASE, PUTATIVE (AFU_ORTHOLOGUE AFUA_1G16240)-RELATED"/>
    <property type="match status" value="1"/>
</dbReference>
<dbReference type="SMART" id="SM00895">
    <property type="entry name" value="FCD"/>
    <property type="match status" value="1"/>
</dbReference>
<accession>A0A1I2BUU4</accession>
<organism evidence="5 6">
    <name type="scientific">Sulfitobacter brevis</name>
    <dbReference type="NCBI Taxonomy" id="74348"/>
    <lineage>
        <taxon>Bacteria</taxon>
        <taxon>Pseudomonadati</taxon>
        <taxon>Pseudomonadota</taxon>
        <taxon>Alphaproteobacteria</taxon>
        <taxon>Rhodobacterales</taxon>
        <taxon>Roseobacteraceae</taxon>
        <taxon>Sulfitobacter</taxon>
    </lineage>
</organism>
<evidence type="ECO:0000313" key="5">
    <source>
        <dbReference type="EMBL" id="SFE59872.1"/>
    </source>
</evidence>
<dbReference type="STRING" id="74348.SAMN04488523_108215"/>
<dbReference type="Gene3D" id="3.20.20.140">
    <property type="entry name" value="Metal-dependent hydrolases"/>
    <property type="match status" value="1"/>
</dbReference>
<dbReference type="Pfam" id="PF04909">
    <property type="entry name" value="Amidohydro_2"/>
    <property type="match status" value="1"/>
</dbReference>
<dbReference type="CDD" id="cd07377">
    <property type="entry name" value="WHTH_GntR"/>
    <property type="match status" value="1"/>
</dbReference>
<keyword evidence="5" id="KW-0378">Hydrolase</keyword>
<dbReference type="InterPro" id="IPR000524">
    <property type="entry name" value="Tscrpt_reg_HTH_GntR"/>
</dbReference>
<feature type="domain" description="HTH gntR-type" evidence="4">
    <location>
        <begin position="16"/>
        <end position="84"/>
    </location>
</feature>
<dbReference type="SMART" id="SM00345">
    <property type="entry name" value="HTH_GNTR"/>
    <property type="match status" value="1"/>
</dbReference>
<dbReference type="GO" id="GO:0003700">
    <property type="term" value="F:DNA-binding transcription factor activity"/>
    <property type="evidence" value="ECO:0007669"/>
    <property type="project" value="InterPro"/>
</dbReference>
<keyword evidence="2" id="KW-0238">DNA-binding</keyword>
<proteinExistence type="predicted"/>
<sequence>MSVKPASLSVRPVGRRRISDEIAGQLSEMIIGGQLKVGTKLPTEAEFVKKFDAGRSAVREAIAQLREAGLVESRHGVGAFVCSPVAAAGFKIDPQTLSSLEHLRQVLELRMEIEVGGASMAARRRTLDQLTSIKEALGAVKGALEGGDPAMKEQRAFHQHVATATNNPYFRDLMRFLYERIDAGIAEDLASSVLRGDGPQGIKNELHTIYEAIRIGDPDMARRAAWNHLLRTADRLGLRGLQGWEESRMTSLGEVKIPVCTAADLNPQAPRFTPPPGATDCHAHIFGPDAQYPYTPHRTYTPPEASEAQYLHMLSSLSLSRGVIVQPSVYGRDNSCTLDVVRRHPETLRAVVVVDEDISDKELEQMHADGARGVRLNLLFRSGVEVSDVRRIADKIAALGWHLQMLIDVSEFADIRDTLGPLPVETVFDHLGHMPTSAGTNHPGFQEMLSLVADGKSWVKLSGSYRITGQNETPYTDIAPFAREIIRANPERVLWATDWPHPYINVDMPNDGALLNMFDDWAPDAATRDRILAENPARLYGFDTPRS</sequence>